<evidence type="ECO:0000256" key="1">
    <source>
        <dbReference type="SAM" id="Phobius"/>
    </source>
</evidence>
<feature type="transmembrane region" description="Helical" evidence="1">
    <location>
        <begin position="242"/>
        <end position="261"/>
    </location>
</feature>
<feature type="transmembrane region" description="Helical" evidence="1">
    <location>
        <begin position="60"/>
        <end position="78"/>
    </location>
</feature>
<feature type="transmembrane region" description="Helical" evidence="1">
    <location>
        <begin position="384"/>
        <end position="402"/>
    </location>
</feature>
<evidence type="ECO:0008006" key="4">
    <source>
        <dbReference type="Google" id="ProtNLM"/>
    </source>
</evidence>
<dbReference type="KEGG" id="scor:J3U87_10765"/>
<proteinExistence type="predicted"/>
<feature type="transmembrane region" description="Helical" evidence="1">
    <location>
        <begin position="211"/>
        <end position="230"/>
    </location>
</feature>
<evidence type="ECO:0000313" key="2">
    <source>
        <dbReference type="EMBL" id="QTD52943.1"/>
    </source>
</evidence>
<dbReference type="Proteomes" id="UP000663929">
    <property type="component" value="Chromosome"/>
</dbReference>
<feature type="transmembrane region" description="Helical" evidence="1">
    <location>
        <begin position="175"/>
        <end position="199"/>
    </location>
</feature>
<feature type="transmembrane region" description="Helical" evidence="1">
    <location>
        <begin position="353"/>
        <end position="372"/>
    </location>
</feature>
<keyword evidence="1" id="KW-0812">Transmembrane</keyword>
<reference evidence="2" key="1">
    <citation type="submission" date="2021-03" db="EMBL/GenBank/DDBJ databases">
        <title>Acanthopleuribacteraceae sp. M133.</title>
        <authorList>
            <person name="Wang G."/>
        </authorList>
    </citation>
    <scope>NUCLEOTIDE SEQUENCE</scope>
    <source>
        <strain evidence="2">M133</strain>
    </source>
</reference>
<gene>
    <name evidence="2" type="ORF">J3U87_10765</name>
</gene>
<evidence type="ECO:0000313" key="3">
    <source>
        <dbReference type="Proteomes" id="UP000663929"/>
    </source>
</evidence>
<dbReference type="AlphaFoldDB" id="A0A8A4TTZ0"/>
<accession>A0A8A4TTZ0</accession>
<feature type="transmembrane region" description="Helical" evidence="1">
    <location>
        <begin position="28"/>
        <end position="48"/>
    </location>
</feature>
<keyword evidence="1" id="KW-0472">Membrane</keyword>
<keyword evidence="3" id="KW-1185">Reference proteome</keyword>
<feature type="transmembrane region" description="Helical" evidence="1">
    <location>
        <begin position="145"/>
        <end position="163"/>
    </location>
</feature>
<name>A0A8A4TTZ0_SULCO</name>
<protein>
    <recommendedName>
        <fullName evidence="4">DUF2029 domain-containing protein</fullName>
    </recommendedName>
</protein>
<sequence length="420" mass="47372">MTAPHRLAALWIVAIAGGATWMDSIHTGWVPGYLIAIAALSLQWWLYAGIPREEAHWLRWWIPGSLSMLLALLAPPALSDDVFRYLWEGHVQNQGYSPFGHAPESLFPSLAHPAEPYLNHPHLPAIYPPLAQALFRLADGLGHHVFTWKLILMTSLMLTRWFLPVRTFMLLMFHPLVLVEGIWNAHLDLAGLVLVWALFRTAGRSKSNGGPGLLGAALFSLKIVPAVFLPMSVANRSFGRQCHSAAVCGLAVVASYLPFLMDGAGLFQSLSTFSSQWYFNNPNFYALAHLGSPESARVVLTLTLGAGLIWLYLHRGVGIRDRCRSAWLLVLLCSPTVYPWYLLWLLPLTRPRHWYLVAIAYAAASLSYWILIDYHRSGSWQIHPAWLIGEWLVLYGCFWRLWPASLRSLDDLVRFRPIPR</sequence>
<keyword evidence="1" id="KW-1133">Transmembrane helix</keyword>
<organism evidence="2 3">
    <name type="scientific">Sulfidibacter corallicola</name>
    <dbReference type="NCBI Taxonomy" id="2818388"/>
    <lineage>
        <taxon>Bacteria</taxon>
        <taxon>Pseudomonadati</taxon>
        <taxon>Acidobacteriota</taxon>
        <taxon>Holophagae</taxon>
        <taxon>Acanthopleuribacterales</taxon>
        <taxon>Acanthopleuribacteraceae</taxon>
        <taxon>Sulfidibacter</taxon>
    </lineage>
</organism>
<dbReference type="EMBL" id="CP071793">
    <property type="protein sequence ID" value="QTD52943.1"/>
    <property type="molecule type" value="Genomic_DNA"/>
</dbReference>
<dbReference type="RefSeq" id="WP_237383042.1">
    <property type="nucleotide sequence ID" value="NZ_CP071793.1"/>
</dbReference>
<feature type="transmembrane region" description="Helical" evidence="1">
    <location>
        <begin position="325"/>
        <end position="347"/>
    </location>
</feature>
<feature type="transmembrane region" description="Helical" evidence="1">
    <location>
        <begin position="295"/>
        <end position="313"/>
    </location>
</feature>